<dbReference type="EMBL" id="CP061336">
    <property type="protein sequence ID" value="QNU67763.1"/>
    <property type="molecule type" value="Genomic_DNA"/>
</dbReference>
<dbReference type="OrthoDB" id="9907324at2"/>
<sequence length="67" mass="7612">MWKKPSIQKPNFNKLNLNEISEKESLETNGGITSIKLPIDIKIFPPLSGIIANPFDFKDEIDILTKK</sequence>
<name>A0A4U7JEK2_9FIRM</name>
<organism evidence="1 2">
    <name type="scientific">Ruminiclostridium herbifermentans</name>
    <dbReference type="NCBI Taxonomy" id="2488810"/>
    <lineage>
        <taxon>Bacteria</taxon>
        <taxon>Bacillati</taxon>
        <taxon>Bacillota</taxon>
        <taxon>Clostridia</taxon>
        <taxon>Eubacteriales</taxon>
        <taxon>Oscillospiraceae</taxon>
        <taxon>Ruminiclostridium</taxon>
    </lineage>
</organism>
<evidence type="ECO:0000313" key="2">
    <source>
        <dbReference type="Proteomes" id="UP000306409"/>
    </source>
</evidence>
<evidence type="ECO:0000313" key="1">
    <source>
        <dbReference type="EMBL" id="QNU67763.1"/>
    </source>
</evidence>
<keyword evidence="2" id="KW-1185">Reference proteome</keyword>
<gene>
    <name evidence="1" type="ORF">EHE19_004675</name>
</gene>
<proteinExistence type="predicted"/>
<dbReference type="Proteomes" id="UP000306409">
    <property type="component" value="Chromosome"/>
</dbReference>
<protein>
    <submittedName>
        <fullName evidence="1">Uncharacterized protein</fullName>
    </submittedName>
</protein>
<dbReference type="AlphaFoldDB" id="A0A4U7JEK2"/>
<dbReference type="KEGG" id="rher:EHE19_004675"/>
<reference evidence="1 2" key="1">
    <citation type="submission" date="2020-09" db="EMBL/GenBank/DDBJ databases">
        <title>Characterization and genome sequencing of Ruminiclostridium sp. nov. MA18.</title>
        <authorList>
            <person name="Rettenmaier R."/>
            <person name="Kowollik M.-L."/>
            <person name="Liebl W."/>
            <person name="Zverlov V."/>
        </authorList>
    </citation>
    <scope>NUCLEOTIDE SEQUENCE [LARGE SCALE GENOMIC DNA]</scope>
    <source>
        <strain evidence="1 2">MA18</strain>
    </source>
</reference>
<dbReference type="RefSeq" id="WP_137698162.1">
    <property type="nucleotide sequence ID" value="NZ_CP061336.1"/>
</dbReference>
<accession>A0A4U7JEK2</accession>